<evidence type="ECO:0000256" key="2">
    <source>
        <dbReference type="ARBA" id="ARBA00009446"/>
    </source>
</evidence>
<dbReference type="GO" id="GO:0043597">
    <property type="term" value="C:cytoplasmic replication fork"/>
    <property type="evidence" value="ECO:0007669"/>
    <property type="project" value="TreeGrafter"/>
</dbReference>
<dbReference type="InterPro" id="IPR006171">
    <property type="entry name" value="TOPRIM_dom"/>
</dbReference>
<dbReference type="GO" id="GO:0006281">
    <property type="term" value="P:DNA repair"/>
    <property type="evidence" value="ECO:0007669"/>
    <property type="project" value="TreeGrafter"/>
</dbReference>
<comment type="similarity">
    <text evidence="2">Belongs to the type IA topoisomerase family.</text>
</comment>
<evidence type="ECO:0000256" key="5">
    <source>
        <dbReference type="ARBA" id="ARBA00023125"/>
    </source>
</evidence>
<dbReference type="PROSITE" id="PS52039">
    <property type="entry name" value="TOPO_IA_2"/>
    <property type="match status" value="1"/>
</dbReference>
<dbReference type="SUPFAM" id="SSF56712">
    <property type="entry name" value="Prokaryotic type I DNA topoisomerase"/>
    <property type="match status" value="1"/>
</dbReference>
<evidence type="ECO:0000256" key="1">
    <source>
        <dbReference type="ARBA" id="ARBA00000213"/>
    </source>
</evidence>
<dbReference type="Pfam" id="PF01131">
    <property type="entry name" value="Topoisom_bac"/>
    <property type="match status" value="1"/>
</dbReference>
<evidence type="ECO:0000259" key="11">
    <source>
        <dbReference type="PROSITE" id="PS50880"/>
    </source>
</evidence>
<comment type="catalytic activity">
    <reaction evidence="1">
        <text>ATP-independent breakage of single-stranded DNA, followed by passage and rejoining.</text>
        <dbReference type="EC" id="5.6.2.1"/>
    </reaction>
</comment>
<dbReference type="InterPro" id="IPR000380">
    <property type="entry name" value="Topo_IA"/>
</dbReference>
<dbReference type="PROSITE" id="PS50880">
    <property type="entry name" value="TOPRIM"/>
    <property type="match status" value="1"/>
</dbReference>
<dbReference type="Gene3D" id="2.70.20.10">
    <property type="entry name" value="Topoisomerase I, domain 3"/>
    <property type="match status" value="1"/>
</dbReference>
<protein>
    <recommendedName>
        <fullName evidence="3">DNA topoisomerase</fullName>
        <ecNumber evidence="3">5.6.2.1</ecNumber>
    </recommendedName>
    <alternativeName>
        <fullName evidence="10">Omega-protein</fullName>
    </alternativeName>
    <alternativeName>
        <fullName evidence="9">Relaxing enzyme</fullName>
    </alternativeName>
    <alternativeName>
        <fullName evidence="7">Swivelase</fullName>
    </alternativeName>
    <alternativeName>
        <fullName evidence="8">Untwisting enzyme</fullName>
    </alternativeName>
</protein>
<keyword evidence="5" id="KW-0238">DNA-binding</keyword>
<dbReference type="InterPro" id="IPR013497">
    <property type="entry name" value="Topo_IA_cen"/>
</dbReference>
<keyword evidence="14" id="KW-1185">Reference proteome</keyword>
<reference evidence="13 14" key="1">
    <citation type="submission" date="2019-07" db="EMBL/GenBank/DDBJ databases">
        <title>Complete genome of Crassaminicella thermophila SY095.</title>
        <authorList>
            <person name="Li X."/>
        </authorList>
    </citation>
    <scope>NUCLEOTIDE SEQUENCE [LARGE SCALE GENOMIC DNA]</scope>
    <source>
        <strain evidence="13 14">SY095</strain>
    </source>
</reference>
<dbReference type="GO" id="GO:0006265">
    <property type="term" value="P:DNA topological change"/>
    <property type="evidence" value="ECO:0007669"/>
    <property type="project" value="InterPro"/>
</dbReference>
<sequence>MSKSLFITEKPSVAVEFAKALNIKGKKNNGFIESDDAVITWCVGHLINMSYPEKYDEKYKKWSLKDLPFLPKEYQYEIIKNVKKQFEIVKKQMKRKDISTIYVCTDSGREGEYIYRLVDQMVGVKDKMKKRVWIDSQTEEEIRRGVKNAKPLSEYDKLSDSAYLRAKEDYLIGINFSRLLTLIYGRIISSYLGKKYVVIAVGRVMTCVFGMIVGREREIREFVKTPYYKIASNFQFKESLEYDGEWKAVEGSHYYMSNLLFKDVGFKEKKEAEKFIHDLKKDNSEMLAIIEEIKKKKEKKNPPLLYNLAELQNDCSKKLKLSPDETLKIVQSLYEKKMLTYPRTDARVLSKAVAKEIHKNIKGLKNMNRLCNLEKEDKKIDHFIQKILEEDLFKGLEKTKYVNDKAITDHYAIIPTGVGLENFNKLSDNGKHIFLLVVRRFLAIFYPAAVFSKLSITTKIKSERFFTSSKVCIEEGYLEIFNQGKANKVNNIETLKKLKKGQKVKIYDLIIKESETTPPKRYNSGSMILAMENAGKLIEDEELREQIKGSGIGTSATRAEILKKLQKIGYIKLNKKTQILTPTQMGEMIYDVVSQSIASLLNPALTASWEKGLMMVANGEIQPNEYMEKLESYIRKNTQKVLRLNNYSNLFNTFSSIPSTSITQKKEKRKINNALGDCIACKDGQILENSKAFYCSNWKNGCKFTVWKNNLEIYGQKVTDKMIKELLTEGMIKNINIVLPQTHEKCIALLTFRNDKSGALELKNVTRIE</sequence>
<evidence type="ECO:0000256" key="6">
    <source>
        <dbReference type="ARBA" id="ARBA00023235"/>
    </source>
</evidence>
<dbReference type="InterPro" id="IPR003602">
    <property type="entry name" value="Topo_IA_DNA-bd_dom"/>
</dbReference>
<evidence type="ECO:0000256" key="9">
    <source>
        <dbReference type="ARBA" id="ARBA00032235"/>
    </source>
</evidence>
<dbReference type="SMART" id="SM00493">
    <property type="entry name" value="TOPRIM"/>
    <property type="match status" value="1"/>
</dbReference>
<dbReference type="Pfam" id="PF01751">
    <property type="entry name" value="Toprim"/>
    <property type="match status" value="1"/>
</dbReference>
<evidence type="ECO:0000259" key="12">
    <source>
        <dbReference type="PROSITE" id="PS52039"/>
    </source>
</evidence>
<evidence type="ECO:0000256" key="4">
    <source>
        <dbReference type="ARBA" id="ARBA00023029"/>
    </source>
</evidence>
<accession>A0A5C0SEW8</accession>
<dbReference type="GO" id="GO:0006310">
    <property type="term" value="P:DNA recombination"/>
    <property type="evidence" value="ECO:0007669"/>
    <property type="project" value="TreeGrafter"/>
</dbReference>
<dbReference type="Gene3D" id="1.10.460.10">
    <property type="entry name" value="Topoisomerase I, domain 2"/>
    <property type="match status" value="1"/>
</dbReference>
<proteinExistence type="inferred from homology"/>
<dbReference type="InterPro" id="IPR013824">
    <property type="entry name" value="Topo_IA_cen_sub1"/>
</dbReference>
<evidence type="ECO:0000313" key="13">
    <source>
        <dbReference type="EMBL" id="QEK12881.1"/>
    </source>
</evidence>
<name>A0A5C0SEW8_CRATE</name>
<dbReference type="InterPro" id="IPR003601">
    <property type="entry name" value="Topo_IA_2"/>
</dbReference>
<dbReference type="RefSeq" id="WP_148810017.1">
    <property type="nucleotide sequence ID" value="NZ_CP042243.1"/>
</dbReference>
<dbReference type="InterPro" id="IPR034144">
    <property type="entry name" value="TOPRIM_TopoIII"/>
</dbReference>
<evidence type="ECO:0000256" key="3">
    <source>
        <dbReference type="ARBA" id="ARBA00012891"/>
    </source>
</evidence>
<dbReference type="InterPro" id="IPR013825">
    <property type="entry name" value="Topo_IA_cen_sub2"/>
</dbReference>
<dbReference type="Gene3D" id="3.40.50.140">
    <property type="match status" value="1"/>
</dbReference>
<dbReference type="AlphaFoldDB" id="A0A5C0SEW8"/>
<evidence type="ECO:0000256" key="8">
    <source>
        <dbReference type="ARBA" id="ARBA00031985"/>
    </source>
</evidence>
<dbReference type="SMART" id="SM00436">
    <property type="entry name" value="TOP1Bc"/>
    <property type="match status" value="1"/>
</dbReference>
<dbReference type="PANTHER" id="PTHR11390:SF21">
    <property type="entry name" value="DNA TOPOISOMERASE 3-ALPHA"/>
    <property type="match status" value="1"/>
</dbReference>
<dbReference type="InterPro" id="IPR013826">
    <property type="entry name" value="Topo_IA_cen_sub3"/>
</dbReference>
<dbReference type="OrthoDB" id="9803554at2"/>
<dbReference type="EMBL" id="CP042243">
    <property type="protein sequence ID" value="QEK12881.1"/>
    <property type="molecule type" value="Genomic_DNA"/>
</dbReference>
<dbReference type="GO" id="GO:0003917">
    <property type="term" value="F:DNA topoisomerase type I (single strand cut, ATP-independent) activity"/>
    <property type="evidence" value="ECO:0007669"/>
    <property type="project" value="UniProtKB-EC"/>
</dbReference>
<dbReference type="KEGG" id="crs:FQB35_11395"/>
<keyword evidence="4" id="KW-0799">Topoisomerase</keyword>
<dbReference type="Proteomes" id="UP000324646">
    <property type="component" value="Chromosome"/>
</dbReference>
<organism evidence="13 14">
    <name type="scientific">Crassaminicella thermophila</name>
    <dbReference type="NCBI Taxonomy" id="2599308"/>
    <lineage>
        <taxon>Bacteria</taxon>
        <taxon>Bacillati</taxon>
        <taxon>Bacillota</taxon>
        <taxon>Clostridia</taxon>
        <taxon>Eubacteriales</taxon>
        <taxon>Clostridiaceae</taxon>
        <taxon>Crassaminicella</taxon>
    </lineage>
</organism>
<dbReference type="SMART" id="SM00437">
    <property type="entry name" value="TOP1Ac"/>
    <property type="match status" value="1"/>
</dbReference>
<dbReference type="PANTHER" id="PTHR11390">
    <property type="entry name" value="PROKARYOTIC DNA TOPOISOMERASE"/>
    <property type="match status" value="1"/>
</dbReference>
<evidence type="ECO:0000256" key="10">
    <source>
        <dbReference type="ARBA" id="ARBA00032877"/>
    </source>
</evidence>
<gene>
    <name evidence="13" type="ORF">FQB35_11395</name>
</gene>
<feature type="domain" description="Topo IA-type catalytic" evidence="12">
    <location>
        <begin position="155"/>
        <end position="638"/>
    </location>
</feature>
<feature type="domain" description="Toprim" evidence="11">
    <location>
        <begin position="3"/>
        <end position="138"/>
    </location>
</feature>
<dbReference type="CDD" id="cd03362">
    <property type="entry name" value="TOPRIM_TopoIA_TopoIII"/>
    <property type="match status" value="1"/>
</dbReference>
<keyword evidence="6 13" id="KW-0413">Isomerase</keyword>
<dbReference type="PRINTS" id="PR00417">
    <property type="entry name" value="PRTPISMRASEI"/>
</dbReference>
<dbReference type="Gene3D" id="1.10.290.10">
    <property type="entry name" value="Topoisomerase I, domain 4"/>
    <property type="match status" value="1"/>
</dbReference>
<evidence type="ECO:0000313" key="14">
    <source>
        <dbReference type="Proteomes" id="UP000324646"/>
    </source>
</evidence>
<dbReference type="GO" id="GO:0003677">
    <property type="term" value="F:DNA binding"/>
    <property type="evidence" value="ECO:0007669"/>
    <property type="project" value="UniProtKB-KW"/>
</dbReference>
<dbReference type="InterPro" id="IPR023405">
    <property type="entry name" value="Topo_IA_core_domain"/>
</dbReference>
<dbReference type="InterPro" id="IPR023406">
    <property type="entry name" value="Topo_IA_AS"/>
</dbReference>
<dbReference type="EC" id="5.6.2.1" evidence="3"/>
<evidence type="ECO:0000256" key="7">
    <source>
        <dbReference type="ARBA" id="ARBA00030003"/>
    </source>
</evidence>
<dbReference type="PROSITE" id="PS00396">
    <property type="entry name" value="TOPO_IA_1"/>
    <property type="match status" value="1"/>
</dbReference>